<feature type="domain" description="Pilus assembly protein C-terminal" evidence="3">
    <location>
        <begin position="786"/>
        <end position="879"/>
    </location>
</feature>
<reference evidence="5 6" key="1">
    <citation type="journal article" date="2020" name="Insects">
        <title>Bacteria Belonging to Pseudomonas typographi sp. nov. from the Bark Beetle Ips typographus Have Genomic Potential to Aid in the Host Ecology.</title>
        <authorList>
            <person name="Peral-Aranega E."/>
            <person name="Saati-Santamaria Z."/>
            <person name="Kolarik M."/>
            <person name="Rivas R."/>
            <person name="Garcia-Fraile P."/>
        </authorList>
    </citation>
    <scope>NUCLEOTIDE SEQUENCE [LARGE SCALE GENOMIC DNA]</scope>
    <source>
        <strain evidence="5 6">CA3A</strain>
    </source>
</reference>
<evidence type="ECO:0000313" key="5">
    <source>
        <dbReference type="EMBL" id="MBD1601546.1"/>
    </source>
</evidence>
<sequence length="895" mass="97603">MPPTVVGWKHRSVPPRAPTTRAITGATCTSRSKPPRLEYPAGSRGPAVIYFRKITVFAIHPLRLALACAAGVACFGAHAGPVGTAPLPSLLAQAETLPAEFRDHFFDVPLAARVDLNGRYLADALLILGRDNTVQLLKYTATAESEVPLQTRELWLGALASPQPLGDCGKGCANELLALHYSLERSTLTLVTHSAEADSAPARYHSLPQGGGGLLLRNRLNVAGSESQMYGSLVSSGNASLGTWSGVSEMQLDRNQTRYQRNDLYRMRSLYADRVSEGRFFRLGYFTPSVQGLSRQPRTLLSLPEGTLGAMYGSSDTLAIDSDQPSATPIYVTPNRPATVEVYRNGSLVYSQPVQPGLQTLDTRKLPGGIYSVEVRVLEDGQVTSSSEEFVYKPTQWRDLNQRWRYNVYAGKNQELLSNWEYQRDDGFNAGVIANYLLHPQAILGLSAEHLEGSMQYGMSLDWTLHDGLRTYANLYRTQGRGDGLDVQAIYSYKGGNLIASHSRSWMYWRTQDERTPAFFTPRYRRVIQQTEQTSLSWQHQVTSSGTLTGRMTYDQGAQTGAGGDVSWIQRSRMFSTDSTWTFSVFDRPGGYSSGAQRDRGVDLSLSLSLGGSGDSLYGSIGSRTSRDGHREQTASVNYQHPVNGPFLSSVTGLVNHDSYGTGVGGRAAFQNRWVAGDGYLQTSSYNGEVGGGLNLNNLVAFGGGRAASTGDLTDYKAGMVVDVASEVDGIELATFDDGGAIGRLHPGRNLIPLTPYRPGRLRVNVRGEEAEPVALAPQVVSYHVNRGAVAYQKIFVRRTLTVIGRLMDEHGKPISGAMVINHASRSVSESDGFFAVEMSESTPVLDVRQGKRRCLVTVNTEHAERDNNVLLVGDLVCQPREVAARPQAARVGRE</sequence>
<dbReference type="PANTHER" id="PTHR30451">
    <property type="entry name" value="OUTER MEMBRANE USHER PROTEIN"/>
    <property type="match status" value="1"/>
</dbReference>
<feature type="domain" description="Pilus assembly protein E-set like" evidence="4">
    <location>
        <begin position="326"/>
        <end position="393"/>
    </location>
</feature>
<dbReference type="PANTHER" id="PTHR30451:SF5">
    <property type="entry name" value="SLR0019 PROTEIN"/>
    <property type="match status" value="1"/>
</dbReference>
<evidence type="ECO:0000259" key="3">
    <source>
        <dbReference type="Pfam" id="PF15976"/>
    </source>
</evidence>
<dbReference type="InterPro" id="IPR000015">
    <property type="entry name" value="Fimb_usher"/>
</dbReference>
<dbReference type="EMBL" id="JAAOCA010000037">
    <property type="protein sequence ID" value="MBD1601546.1"/>
    <property type="molecule type" value="Genomic_DNA"/>
</dbReference>
<accession>A0ABR7Z7P5</accession>
<name>A0ABR7Z7P5_9PSED</name>
<organism evidence="5 6">
    <name type="scientific">Pseudomonas typographi</name>
    <dbReference type="NCBI Taxonomy" id="2715964"/>
    <lineage>
        <taxon>Bacteria</taxon>
        <taxon>Pseudomonadati</taxon>
        <taxon>Pseudomonadota</taxon>
        <taxon>Gammaproteobacteria</taxon>
        <taxon>Pseudomonadales</taxon>
        <taxon>Pseudomonadaceae</taxon>
        <taxon>Pseudomonas</taxon>
    </lineage>
</organism>
<evidence type="ECO:0000259" key="4">
    <source>
        <dbReference type="Pfam" id="PF16967"/>
    </source>
</evidence>
<comment type="caution">
    <text evidence="5">The sequence shown here is derived from an EMBL/GenBank/DDBJ whole genome shotgun (WGS) entry which is preliminary data.</text>
</comment>
<proteinExistence type="predicted"/>
<gene>
    <name evidence="5" type="ORF">HAQ05_22980</name>
</gene>
<dbReference type="InterPro" id="IPR032636">
    <property type="entry name" value="Pilus_assem_E-set-like_dom"/>
</dbReference>
<evidence type="ECO:0000313" key="6">
    <source>
        <dbReference type="Proteomes" id="UP000805841"/>
    </source>
</evidence>
<protein>
    <submittedName>
        <fullName evidence="5">Pilus assembly protein PapC</fullName>
    </submittedName>
</protein>
<keyword evidence="1" id="KW-0732">Signal</keyword>
<evidence type="ECO:0000256" key="2">
    <source>
        <dbReference type="SAM" id="MobiDB-lite"/>
    </source>
</evidence>
<evidence type="ECO:0000256" key="1">
    <source>
        <dbReference type="ARBA" id="ARBA00022729"/>
    </source>
</evidence>
<dbReference type="Proteomes" id="UP000805841">
    <property type="component" value="Unassembled WGS sequence"/>
</dbReference>
<dbReference type="InterPro" id="IPR031917">
    <property type="entry name" value="Pilus_assem_C"/>
</dbReference>
<dbReference type="Pfam" id="PF15976">
    <property type="entry name" value="CooC_C"/>
    <property type="match status" value="1"/>
</dbReference>
<dbReference type="Pfam" id="PF16967">
    <property type="entry name" value="TcfC"/>
    <property type="match status" value="1"/>
</dbReference>
<keyword evidence="6" id="KW-1185">Reference proteome</keyword>
<feature type="region of interest" description="Disordered" evidence="2">
    <location>
        <begin position="1"/>
        <end position="21"/>
    </location>
</feature>